<dbReference type="PANTHER" id="PTHR11108">
    <property type="entry name" value="FERROCHELATASE"/>
    <property type="match status" value="1"/>
</dbReference>
<evidence type="ECO:0000313" key="14">
    <source>
        <dbReference type="Proteomes" id="UP000070544"/>
    </source>
</evidence>
<evidence type="ECO:0000256" key="4">
    <source>
        <dbReference type="ARBA" id="ARBA00022792"/>
    </source>
</evidence>
<comment type="catalytic activity">
    <reaction evidence="12">
        <text>heme b + 2 H(+) = protoporphyrin IX + Fe(2+)</text>
        <dbReference type="Rhea" id="RHEA:22584"/>
        <dbReference type="ChEBI" id="CHEBI:15378"/>
        <dbReference type="ChEBI" id="CHEBI:29033"/>
        <dbReference type="ChEBI" id="CHEBI:57306"/>
        <dbReference type="ChEBI" id="CHEBI:60344"/>
        <dbReference type="EC" id="4.98.1.1"/>
    </reaction>
</comment>
<dbReference type="Proteomes" id="UP000070544">
    <property type="component" value="Unassembled WGS sequence"/>
</dbReference>
<keyword evidence="6 12" id="KW-0408">Iron</keyword>
<gene>
    <name evidence="13" type="ORF">M427DRAFT_124848</name>
</gene>
<evidence type="ECO:0000256" key="8">
    <source>
        <dbReference type="ARBA" id="ARBA00023133"/>
    </source>
</evidence>
<dbReference type="NCBIfam" id="TIGR00109">
    <property type="entry name" value="hemH"/>
    <property type="match status" value="1"/>
</dbReference>
<evidence type="ECO:0000313" key="13">
    <source>
        <dbReference type="EMBL" id="KXS13613.1"/>
    </source>
</evidence>
<dbReference type="HAMAP" id="MF_00323">
    <property type="entry name" value="Ferrochelatase"/>
    <property type="match status" value="1"/>
</dbReference>
<dbReference type="PANTHER" id="PTHR11108:SF1">
    <property type="entry name" value="FERROCHELATASE, MITOCHONDRIAL"/>
    <property type="match status" value="1"/>
</dbReference>
<dbReference type="FunFam" id="3.40.50.1400:FF:000003">
    <property type="entry name" value="Ferrochelatase"/>
    <property type="match status" value="1"/>
</dbReference>
<keyword evidence="5" id="KW-0809">Transit peptide</keyword>
<protein>
    <recommendedName>
        <fullName evidence="12">Ferrochelatase</fullName>
        <ecNumber evidence="12">4.98.1.1</ecNumber>
    </recommendedName>
</protein>
<dbReference type="GO" id="GO:0006783">
    <property type="term" value="P:heme biosynthetic process"/>
    <property type="evidence" value="ECO:0007669"/>
    <property type="project" value="UniProtKB-UniRule"/>
</dbReference>
<evidence type="ECO:0000256" key="1">
    <source>
        <dbReference type="ARBA" id="ARBA00004443"/>
    </source>
</evidence>
<dbReference type="GO" id="GO:0051537">
    <property type="term" value="F:2 iron, 2 sulfur cluster binding"/>
    <property type="evidence" value="ECO:0007669"/>
    <property type="project" value="EnsemblFungi"/>
</dbReference>
<dbReference type="CDD" id="cd00419">
    <property type="entry name" value="Ferrochelatase_C"/>
    <property type="match status" value="1"/>
</dbReference>
<reference evidence="13 14" key="1">
    <citation type="journal article" date="2015" name="Genome Biol. Evol.">
        <title>Phylogenomic analyses indicate that early fungi evolved digesting cell walls of algal ancestors of land plants.</title>
        <authorList>
            <person name="Chang Y."/>
            <person name="Wang S."/>
            <person name="Sekimoto S."/>
            <person name="Aerts A.L."/>
            <person name="Choi C."/>
            <person name="Clum A."/>
            <person name="LaButti K.M."/>
            <person name="Lindquist E.A."/>
            <person name="Yee Ngan C."/>
            <person name="Ohm R.A."/>
            <person name="Salamov A.A."/>
            <person name="Grigoriev I.V."/>
            <person name="Spatafora J.W."/>
            <person name="Berbee M.L."/>
        </authorList>
    </citation>
    <scope>NUCLEOTIDE SEQUENCE [LARGE SCALE GENOMIC DNA]</scope>
    <source>
        <strain evidence="13 14">JEL478</strain>
    </source>
</reference>
<comment type="similarity">
    <text evidence="3 12">Belongs to the ferrochelatase family.</text>
</comment>
<dbReference type="InterPro" id="IPR033659">
    <property type="entry name" value="Ferrochelatase_N"/>
</dbReference>
<dbReference type="Gene3D" id="3.40.50.1400">
    <property type="match status" value="2"/>
</dbReference>
<dbReference type="InterPro" id="IPR019772">
    <property type="entry name" value="Ferrochelatase_AS"/>
</dbReference>
<dbReference type="OrthoDB" id="1323at2759"/>
<sequence>MSTGRGIVKSLARSMATAASSQNASRSPTAIVLLNMGGPPTLQDVGPFLHNLFSDKDLIPLPFQSRLAPWIARRRTPKVTDQYAKIGGGSPIGSWTDKQGQAMVKVLDEISPETAPHRHYIAFRYAPPLTETALDKIFQDGVKRAVAFTQYPQWSCSTTGSSLNDLVKQLKQRDPEGKVEWSVIDRWPTHAGLIEAFADRIRTRLNSYPAEVRDRVVILFSAHSLPLSVVSRGDPYTTEVAATVYAVMEKIGHTNPYRLAWQSKVGPSQWLTPDTQSTIEALGKAGHKEVMLVPIAFTSDHIETLYELDLEYGHLAKEVGITNLTRVESLNDSPIFTRAMADIVASHLRDGVIASKQFELRCPGCVNEKCGQTKEYFVGKSNVHL</sequence>
<evidence type="ECO:0000256" key="10">
    <source>
        <dbReference type="ARBA" id="ARBA00023239"/>
    </source>
</evidence>
<dbReference type="OMA" id="DPYHCEC"/>
<proteinExistence type="inferred from homology"/>
<dbReference type="PROSITE" id="PS00534">
    <property type="entry name" value="FERROCHELATASE"/>
    <property type="match status" value="1"/>
</dbReference>
<accession>A0A139AB46</accession>
<dbReference type="SUPFAM" id="SSF53800">
    <property type="entry name" value="Chelatase"/>
    <property type="match status" value="1"/>
</dbReference>
<keyword evidence="7" id="KW-0496">Mitochondrion</keyword>
<keyword evidence="4 12" id="KW-0999">Mitochondrion inner membrane</keyword>
<keyword evidence="9" id="KW-0472">Membrane</keyword>
<dbReference type="AlphaFoldDB" id="A0A139AB46"/>
<dbReference type="STRING" id="1344416.A0A139AB46"/>
<organism evidence="13 14">
    <name type="scientific">Gonapodya prolifera (strain JEL478)</name>
    <name type="common">Monoblepharis prolifera</name>
    <dbReference type="NCBI Taxonomy" id="1344416"/>
    <lineage>
        <taxon>Eukaryota</taxon>
        <taxon>Fungi</taxon>
        <taxon>Fungi incertae sedis</taxon>
        <taxon>Chytridiomycota</taxon>
        <taxon>Chytridiomycota incertae sedis</taxon>
        <taxon>Monoblepharidomycetes</taxon>
        <taxon>Monoblepharidales</taxon>
        <taxon>Gonapodyaceae</taxon>
        <taxon>Gonapodya</taxon>
    </lineage>
</organism>
<evidence type="ECO:0000256" key="7">
    <source>
        <dbReference type="ARBA" id="ARBA00023128"/>
    </source>
</evidence>
<evidence type="ECO:0000256" key="2">
    <source>
        <dbReference type="ARBA" id="ARBA00004943"/>
    </source>
</evidence>
<keyword evidence="10 12" id="KW-0456">Lyase</keyword>
<comment type="pathway">
    <text evidence="2 12">Porphyrin-containing compound metabolism; protoheme biosynthesis; protoheme from protoporphyrin-IX: step 1/1.</text>
</comment>
<dbReference type="GO" id="GO:0004325">
    <property type="term" value="F:ferrochelatase activity"/>
    <property type="evidence" value="ECO:0007669"/>
    <property type="project" value="UniProtKB-UniRule"/>
</dbReference>
<dbReference type="InterPro" id="IPR001015">
    <property type="entry name" value="Ferrochelatase"/>
</dbReference>
<name>A0A139AB46_GONPJ</name>
<evidence type="ECO:0000256" key="6">
    <source>
        <dbReference type="ARBA" id="ARBA00023004"/>
    </source>
</evidence>
<comment type="function">
    <text evidence="12">Catalyzes the ferrous insertion into protoporphyrin IX.</text>
</comment>
<dbReference type="GO" id="GO:0005743">
    <property type="term" value="C:mitochondrial inner membrane"/>
    <property type="evidence" value="ECO:0007669"/>
    <property type="project" value="UniProtKB-SubCell"/>
</dbReference>
<keyword evidence="11 12" id="KW-0627">Porphyrin biosynthesis</keyword>
<dbReference type="UniPathway" id="UPA00252">
    <property type="reaction ID" value="UER00325"/>
</dbReference>
<evidence type="ECO:0000256" key="5">
    <source>
        <dbReference type="ARBA" id="ARBA00022946"/>
    </source>
</evidence>
<dbReference type="EMBL" id="KQ965776">
    <property type="protein sequence ID" value="KXS13613.1"/>
    <property type="molecule type" value="Genomic_DNA"/>
</dbReference>
<dbReference type="CDD" id="cd03411">
    <property type="entry name" value="Ferrochelatase_N"/>
    <property type="match status" value="1"/>
</dbReference>
<keyword evidence="8 12" id="KW-0350">Heme biosynthesis</keyword>
<evidence type="ECO:0000256" key="11">
    <source>
        <dbReference type="ARBA" id="ARBA00023244"/>
    </source>
</evidence>
<evidence type="ECO:0000256" key="12">
    <source>
        <dbReference type="RuleBase" id="RU000607"/>
    </source>
</evidence>
<evidence type="ECO:0000256" key="9">
    <source>
        <dbReference type="ARBA" id="ARBA00023136"/>
    </source>
</evidence>
<comment type="subcellular location">
    <subcellularLocation>
        <location evidence="1">Mitochondrion inner membrane</location>
        <topology evidence="1">Peripheral membrane protein</topology>
        <orientation evidence="1">Matrix side</orientation>
    </subcellularLocation>
</comment>
<dbReference type="Pfam" id="PF00762">
    <property type="entry name" value="Ferrochelatase"/>
    <property type="match status" value="1"/>
</dbReference>
<keyword evidence="14" id="KW-1185">Reference proteome</keyword>
<dbReference type="EC" id="4.98.1.1" evidence="12"/>
<dbReference type="InterPro" id="IPR033644">
    <property type="entry name" value="Ferrochelatase_C"/>
</dbReference>
<evidence type="ECO:0000256" key="3">
    <source>
        <dbReference type="ARBA" id="ARBA00007718"/>
    </source>
</evidence>